<dbReference type="GO" id="GO:0046982">
    <property type="term" value="F:protein heterodimerization activity"/>
    <property type="evidence" value="ECO:0007669"/>
    <property type="project" value="InterPro"/>
</dbReference>
<evidence type="ECO:0000313" key="6">
    <source>
        <dbReference type="RefSeq" id="XP_030763140.1"/>
    </source>
</evidence>
<evidence type="ECO:0000256" key="3">
    <source>
        <dbReference type="SAM" id="MobiDB-lite"/>
    </source>
</evidence>
<dbReference type="GO" id="GO:0008623">
    <property type="term" value="C:CHRAC"/>
    <property type="evidence" value="ECO:0007669"/>
    <property type="project" value="TreeGrafter"/>
</dbReference>
<dbReference type="Gene3D" id="1.10.20.10">
    <property type="entry name" value="Histone, subunit A"/>
    <property type="match status" value="1"/>
</dbReference>
<dbReference type="KEGG" id="soy:115887783"/>
<comment type="subcellular location">
    <subcellularLocation>
        <location evidence="1">Nucleus</location>
    </subcellularLocation>
</comment>
<accession>A0A6J2YJU6</accession>
<dbReference type="GO" id="GO:0006338">
    <property type="term" value="P:chromatin remodeling"/>
    <property type="evidence" value="ECO:0007669"/>
    <property type="project" value="TreeGrafter"/>
</dbReference>
<dbReference type="Pfam" id="PF00808">
    <property type="entry name" value="CBFD_NFYB_HMF"/>
    <property type="match status" value="1"/>
</dbReference>
<dbReference type="RefSeq" id="XP_030763140.1">
    <property type="nucleotide sequence ID" value="XM_030907280.1"/>
</dbReference>
<dbReference type="FunCoup" id="A0A6J2YJU6">
    <property type="interactions" value="1343"/>
</dbReference>
<evidence type="ECO:0000256" key="1">
    <source>
        <dbReference type="ARBA" id="ARBA00004123"/>
    </source>
</evidence>
<evidence type="ECO:0000256" key="2">
    <source>
        <dbReference type="ARBA" id="ARBA00023242"/>
    </source>
</evidence>
<organism evidence="5 6">
    <name type="scientific">Sitophilus oryzae</name>
    <name type="common">Rice weevil</name>
    <name type="synonym">Curculio oryzae</name>
    <dbReference type="NCBI Taxonomy" id="7048"/>
    <lineage>
        <taxon>Eukaryota</taxon>
        <taxon>Metazoa</taxon>
        <taxon>Ecdysozoa</taxon>
        <taxon>Arthropoda</taxon>
        <taxon>Hexapoda</taxon>
        <taxon>Insecta</taxon>
        <taxon>Pterygota</taxon>
        <taxon>Neoptera</taxon>
        <taxon>Endopterygota</taxon>
        <taxon>Coleoptera</taxon>
        <taxon>Polyphaga</taxon>
        <taxon>Cucujiformia</taxon>
        <taxon>Curculionidae</taxon>
        <taxon>Dryophthorinae</taxon>
        <taxon>Sitophilus</taxon>
    </lineage>
</organism>
<dbReference type="InterPro" id="IPR003958">
    <property type="entry name" value="CBFA_NFYB_domain"/>
</dbReference>
<dbReference type="InParanoid" id="A0A6J2YJU6"/>
<name>A0A6J2YJU6_SITOR</name>
<feature type="region of interest" description="Disordered" evidence="3">
    <location>
        <begin position="100"/>
        <end position="136"/>
    </location>
</feature>
<protein>
    <submittedName>
        <fullName evidence="6">Nuclear transcription factor Y subunit C-6</fullName>
    </submittedName>
</protein>
<feature type="compositionally biased region" description="Basic and acidic residues" evidence="3">
    <location>
        <begin position="100"/>
        <end position="109"/>
    </location>
</feature>
<dbReference type="OrthoDB" id="1291358at2759"/>
<proteinExistence type="predicted"/>
<keyword evidence="5" id="KW-1185">Reference proteome</keyword>
<dbReference type="AlphaFoldDB" id="A0A6J2YJU6"/>
<dbReference type="Proteomes" id="UP000504635">
    <property type="component" value="Unplaced"/>
</dbReference>
<evidence type="ECO:0000259" key="4">
    <source>
        <dbReference type="Pfam" id="PF00808"/>
    </source>
</evidence>
<feature type="compositionally biased region" description="Acidic residues" evidence="3">
    <location>
        <begin position="110"/>
        <end position="121"/>
    </location>
</feature>
<dbReference type="CDD" id="cd22924">
    <property type="entry name" value="HFD_CHRAC1-like"/>
    <property type="match status" value="1"/>
</dbReference>
<dbReference type="GeneID" id="115887783"/>
<feature type="domain" description="Transcription factor CBF/NF-Y/archaeal histone" evidence="4">
    <location>
        <begin position="12"/>
        <end position="70"/>
    </location>
</feature>
<gene>
    <name evidence="6" type="primary">LOC115887783</name>
</gene>
<keyword evidence="2" id="KW-0539">Nucleus</keyword>
<dbReference type="InterPro" id="IPR009072">
    <property type="entry name" value="Histone-fold"/>
</dbReference>
<dbReference type="InterPro" id="IPR050568">
    <property type="entry name" value="Transcr_DNA_Rep_Reg"/>
</dbReference>
<dbReference type="GO" id="GO:0006261">
    <property type="term" value="P:DNA-templated DNA replication"/>
    <property type="evidence" value="ECO:0007669"/>
    <property type="project" value="TreeGrafter"/>
</dbReference>
<dbReference type="SUPFAM" id="SSF47113">
    <property type="entry name" value="Histone-fold"/>
    <property type="match status" value="1"/>
</dbReference>
<reference evidence="6" key="1">
    <citation type="submission" date="2025-08" db="UniProtKB">
        <authorList>
            <consortium name="RefSeq"/>
        </authorList>
    </citation>
    <scope>IDENTIFICATION</scope>
    <source>
        <tissue evidence="6">Gonads</tissue>
    </source>
</reference>
<dbReference type="PANTHER" id="PTHR10252">
    <property type="entry name" value="HISTONE-LIKE TRANSCRIPTION FACTOR CCAAT-RELATED"/>
    <property type="match status" value="1"/>
</dbReference>
<evidence type="ECO:0000313" key="5">
    <source>
        <dbReference type="Proteomes" id="UP000504635"/>
    </source>
</evidence>
<dbReference type="PANTHER" id="PTHR10252:SF54">
    <property type="entry name" value="CHROMATIN ACCESSIBILITY COMPLEX PROTEIN 1"/>
    <property type="match status" value="1"/>
</dbReference>
<sequence length="136" mass="15150">MDSKLTSTKPVLPVGRVNTIMKSSSDVEIVSKESSVIMSKAAELFIRSLTQEGYSETNQGRKLDYKHLSNVVHSDEKYNFLRDILPKKITVLEFKKIMAKKEAAERGSDGEDSSSEEESSSEESNSSKSSDDSQKH</sequence>
<dbReference type="CTD" id="32166"/>